<proteinExistence type="inferred from homology"/>
<dbReference type="PANTHER" id="PTHR13269">
    <property type="entry name" value="NUCLEOPORIN NDC1"/>
    <property type="match status" value="1"/>
</dbReference>
<evidence type="ECO:0000256" key="1">
    <source>
        <dbReference type="ARBA" id="ARBA00004232"/>
    </source>
</evidence>
<keyword evidence="8 13" id="KW-1133">Transmembrane helix</keyword>
<feature type="transmembrane region" description="Helical" evidence="13">
    <location>
        <begin position="152"/>
        <end position="179"/>
    </location>
</feature>
<keyword evidence="12" id="KW-0539">Nucleus</keyword>
<dbReference type="GO" id="GO:0031965">
    <property type="term" value="C:nuclear membrane"/>
    <property type="evidence" value="ECO:0007669"/>
    <property type="project" value="UniProtKB-SubCell"/>
</dbReference>
<keyword evidence="9" id="KW-0811">Translocation</keyword>
<evidence type="ECO:0008006" key="16">
    <source>
        <dbReference type="Google" id="ProtNLM"/>
    </source>
</evidence>
<evidence type="ECO:0000256" key="12">
    <source>
        <dbReference type="ARBA" id="ARBA00023242"/>
    </source>
</evidence>
<evidence type="ECO:0000256" key="6">
    <source>
        <dbReference type="ARBA" id="ARBA00022816"/>
    </source>
</evidence>
<evidence type="ECO:0000256" key="13">
    <source>
        <dbReference type="SAM" id="Phobius"/>
    </source>
</evidence>
<accession>A0AAN9B935</accession>
<gene>
    <name evidence="14" type="ORF">V1264_023998</name>
</gene>
<dbReference type="GO" id="GO:0015031">
    <property type="term" value="P:protein transport"/>
    <property type="evidence" value="ECO:0007669"/>
    <property type="project" value="UniProtKB-KW"/>
</dbReference>
<feature type="transmembrane region" description="Helical" evidence="13">
    <location>
        <begin position="211"/>
        <end position="231"/>
    </location>
</feature>
<dbReference type="GO" id="GO:0051028">
    <property type="term" value="P:mRNA transport"/>
    <property type="evidence" value="ECO:0007669"/>
    <property type="project" value="UniProtKB-KW"/>
</dbReference>
<evidence type="ECO:0000256" key="8">
    <source>
        <dbReference type="ARBA" id="ARBA00022989"/>
    </source>
</evidence>
<keyword evidence="10" id="KW-0906">Nuclear pore complex</keyword>
<sequence>MDSVVYWYKTEVYFWRSAGSLFWSITCLPLITIFLVILSQFSFLHPWQALADFASVVLSLSFLLWLGILTAILITIACTATFTVVPDVPATRLRSYLSLLRWSRWPHLIAAKLGGACVAWVCSHFMDQRFYSLTTVVVTTDRELLLLNESHLFLVLAGAMAGLVYYTNFYLSHLSYLAFPTLQRDKYFRARSEIIQLAKLCVRLTWRHIRLFYLGYWLLGGSYRSWVLNLLNVEGITEEQPLDTFFGLLDLTLLCQTCLCTFFILFTWSLTAVLYRVYHTQRLEIPVLTTFSSASKHCLSAALAAQTAPLLQHLAFLDLAYLSGHSPQRRVEVFSLSQPGGHPYTWRAVCSACLQQLEALAAQVQTAHLAALATLPVQHLPAEKIFSTTGVQSTPSPPPQPVAAKTSFTSKLYSGLKDKPILSYFLMELPDTKSRQLFAACQIHIWAIEAMSQLAAASYEEDKFGVVQQTLSAIFTSLISLQDTIEKYFKLQPLTVRRSSKESHPQPHITLCQQLRVTLKTAIYRLTNSFGRHLGDLNLNTDCMKRVRPFLDYRE</sequence>
<keyword evidence="5 13" id="KW-0812">Transmembrane</keyword>
<evidence type="ECO:0000256" key="5">
    <source>
        <dbReference type="ARBA" id="ARBA00022692"/>
    </source>
</evidence>
<dbReference type="GO" id="GO:0030674">
    <property type="term" value="F:protein-macromolecule adaptor activity"/>
    <property type="evidence" value="ECO:0007669"/>
    <property type="project" value="TreeGrafter"/>
</dbReference>
<organism evidence="14 15">
    <name type="scientific">Littorina saxatilis</name>
    <dbReference type="NCBI Taxonomy" id="31220"/>
    <lineage>
        <taxon>Eukaryota</taxon>
        <taxon>Metazoa</taxon>
        <taxon>Spiralia</taxon>
        <taxon>Lophotrochozoa</taxon>
        <taxon>Mollusca</taxon>
        <taxon>Gastropoda</taxon>
        <taxon>Caenogastropoda</taxon>
        <taxon>Littorinimorpha</taxon>
        <taxon>Littorinoidea</taxon>
        <taxon>Littorinidae</taxon>
        <taxon>Littorina</taxon>
    </lineage>
</organism>
<evidence type="ECO:0000313" key="15">
    <source>
        <dbReference type="Proteomes" id="UP001374579"/>
    </source>
</evidence>
<dbReference type="AlphaFoldDB" id="A0AAN9B935"/>
<evidence type="ECO:0000256" key="3">
    <source>
        <dbReference type="ARBA" id="ARBA00005760"/>
    </source>
</evidence>
<feature type="transmembrane region" description="Helical" evidence="13">
    <location>
        <begin position="21"/>
        <end position="42"/>
    </location>
</feature>
<comment type="caution">
    <text evidence="14">The sequence shown here is derived from an EMBL/GenBank/DDBJ whole genome shotgun (WGS) entry which is preliminary data.</text>
</comment>
<dbReference type="InterPro" id="IPR019049">
    <property type="entry name" value="Nucleoporin_prot_Ndc1/Nup"/>
</dbReference>
<dbReference type="PANTHER" id="PTHR13269:SF6">
    <property type="entry name" value="NUCLEOPORIN NDC1"/>
    <property type="match status" value="1"/>
</dbReference>
<evidence type="ECO:0000256" key="11">
    <source>
        <dbReference type="ARBA" id="ARBA00023136"/>
    </source>
</evidence>
<evidence type="ECO:0000256" key="10">
    <source>
        <dbReference type="ARBA" id="ARBA00023132"/>
    </source>
</evidence>
<name>A0AAN9B935_9CAEN</name>
<feature type="transmembrane region" description="Helical" evidence="13">
    <location>
        <begin position="62"/>
        <end position="85"/>
    </location>
</feature>
<dbReference type="GO" id="GO:0006999">
    <property type="term" value="P:nuclear pore organization"/>
    <property type="evidence" value="ECO:0007669"/>
    <property type="project" value="TreeGrafter"/>
</dbReference>
<evidence type="ECO:0000256" key="4">
    <source>
        <dbReference type="ARBA" id="ARBA00022448"/>
    </source>
</evidence>
<feature type="transmembrane region" description="Helical" evidence="13">
    <location>
        <begin position="251"/>
        <end position="275"/>
    </location>
</feature>
<keyword evidence="6" id="KW-0509">mRNA transport</keyword>
<comment type="similarity">
    <text evidence="3">Belongs to the NDC1 family.</text>
</comment>
<keyword evidence="15" id="KW-1185">Reference proteome</keyword>
<evidence type="ECO:0000313" key="14">
    <source>
        <dbReference type="EMBL" id="KAK7101167.1"/>
    </source>
</evidence>
<protein>
    <recommendedName>
        <fullName evidence="16">Nucleoporin NDC1</fullName>
    </recommendedName>
</protein>
<evidence type="ECO:0000256" key="2">
    <source>
        <dbReference type="ARBA" id="ARBA00004567"/>
    </source>
</evidence>
<keyword evidence="4" id="KW-0813">Transport</keyword>
<reference evidence="14 15" key="1">
    <citation type="submission" date="2024-02" db="EMBL/GenBank/DDBJ databases">
        <title>Chromosome-scale genome assembly of the rough periwinkle Littorina saxatilis.</title>
        <authorList>
            <person name="De Jode A."/>
            <person name="Faria R."/>
            <person name="Formenti G."/>
            <person name="Sims Y."/>
            <person name="Smith T.P."/>
            <person name="Tracey A."/>
            <person name="Wood J.M.D."/>
            <person name="Zagrodzka Z.B."/>
            <person name="Johannesson K."/>
            <person name="Butlin R.K."/>
            <person name="Leder E.H."/>
        </authorList>
    </citation>
    <scope>NUCLEOTIDE SEQUENCE [LARGE SCALE GENOMIC DNA]</scope>
    <source>
        <strain evidence="14">Snail1</strain>
        <tissue evidence="14">Muscle</tissue>
    </source>
</reference>
<dbReference type="Proteomes" id="UP001374579">
    <property type="component" value="Unassembled WGS sequence"/>
</dbReference>
<keyword evidence="11 13" id="KW-0472">Membrane</keyword>
<evidence type="ECO:0000256" key="7">
    <source>
        <dbReference type="ARBA" id="ARBA00022927"/>
    </source>
</evidence>
<dbReference type="EMBL" id="JBAMIC010000011">
    <property type="protein sequence ID" value="KAK7101167.1"/>
    <property type="molecule type" value="Genomic_DNA"/>
</dbReference>
<feature type="transmembrane region" description="Helical" evidence="13">
    <location>
        <begin position="105"/>
        <end position="126"/>
    </location>
</feature>
<comment type="subcellular location">
    <subcellularLocation>
        <location evidence="1">Nucleus membrane</location>
        <topology evidence="1">Multi-pass membrane protein</topology>
    </subcellularLocation>
    <subcellularLocation>
        <location evidence="2">Nucleus</location>
        <location evidence="2">Nuclear pore complex</location>
    </subcellularLocation>
</comment>
<evidence type="ECO:0000256" key="9">
    <source>
        <dbReference type="ARBA" id="ARBA00023010"/>
    </source>
</evidence>
<dbReference type="GO" id="GO:0070762">
    <property type="term" value="C:nuclear pore transmembrane ring"/>
    <property type="evidence" value="ECO:0007669"/>
    <property type="project" value="TreeGrafter"/>
</dbReference>
<keyword evidence="7" id="KW-0653">Protein transport</keyword>
<dbReference type="Pfam" id="PF09531">
    <property type="entry name" value="Ndc1_Nup"/>
    <property type="match status" value="1"/>
</dbReference>